<dbReference type="Proteomes" id="UP000261540">
    <property type="component" value="Unplaced"/>
</dbReference>
<name>A0A3B3QR15_9TELE</name>
<dbReference type="GeneTree" id="ENSGT00940000163630"/>
<organism evidence="1 2">
    <name type="scientific">Paramormyrops kingsleyae</name>
    <dbReference type="NCBI Taxonomy" id="1676925"/>
    <lineage>
        <taxon>Eukaryota</taxon>
        <taxon>Metazoa</taxon>
        <taxon>Chordata</taxon>
        <taxon>Craniata</taxon>
        <taxon>Vertebrata</taxon>
        <taxon>Euteleostomi</taxon>
        <taxon>Actinopterygii</taxon>
        <taxon>Neopterygii</taxon>
        <taxon>Teleostei</taxon>
        <taxon>Osteoglossocephala</taxon>
        <taxon>Osteoglossomorpha</taxon>
        <taxon>Osteoglossiformes</taxon>
        <taxon>Mormyridae</taxon>
        <taxon>Paramormyrops</taxon>
    </lineage>
</organism>
<reference evidence="1" key="1">
    <citation type="submission" date="2025-08" db="UniProtKB">
        <authorList>
            <consortium name="Ensembl"/>
        </authorList>
    </citation>
    <scope>IDENTIFICATION</scope>
</reference>
<accession>A0A3B3QR15</accession>
<reference evidence="1" key="2">
    <citation type="submission" date="2025-09" db="UniProtKB">
        <authorList>
            <consortium name="Ensembl"/>
        </authorList>
    </citation>
    <scope>IDENTIFICATION</scope>
</reference>
<dbReference type="Ensembl" id="ENSPKIT00000032669.1">
    <property type="protein sequence ID" value="ENSPKIP00000008588.1"/>
    <property type="gene ID" value="ENSPKIG00000024018.1"/>
</dbReference>
<proteinExistence type="predicted"/>
<evidence type="ECO:0008006" key="3">
    <source>
        <dbReference type="Google" id="ProtNLM"/>
    </source>
</evidence>
<keyword evidence="2" id="KW-1185">Reference proteome</keyword>
<evidence type="ECO:0000313" key="1">
    <source>
        <dbReference type="Ensembl" id="ENSPKIP00000008588.1"/>
    </source>
</evidence>
<protein>
    <recommendedName>
        <fullName evidence="3">Reverse transcriptase domain-containing protein</fullName>
    </recommendedName>
</protein>
<evidence type="ECO:0000313" key="2">
    <source>
        <dbReference type="Proteomes" id="UP000261540"/>
    </source>
</evidence>
<dbReference type="PANTHER" id="PTHR19446">
    <property type="entry name" value="REVERSE TRANSCRIPTASES"/>
    <property type="match status" value="1"/>
</dbReference>
<sequence>LCGFLLHGAKPGKLLALRLRQCDSFAAISCVKTKDGAVTTNPSEINDRFVDFYKDLYLSDTLDSPFSLASLPILAQQDALLLEAPITFCELTEALKSFSKNKAPGMDGIQAEVLLTFWAQLASPLFRMLSSAIRSSQLHPALNSVIISLLLKQGKVYVICSSYRPLSLMNSDVKLLAKVLARRLQLMIAKIVHPDQTGFISARYATDNKWVARQGCPLSPLLFILSLEPLAAAIRSSVPCTPIVAYNTSHKISLYADDVLLYLGNVSSDLQYVLGL</sequence>
<dbReference type="AlphaFoldDB" id="A0A3B3QR15"/>